<keyword evidence="2" id="KW-1185">Reference proteome</keyword>
<dbReference type="Proteomes" id="UP000002010">
    <property type="component" value="Chromosome"/>
</dbReference>
<gene>
    <name evidence="1" type="ordered locus">LHK_01362</name>
</gene>
<proteinExistence type="predicted"/>
<dbReference type="HOGENOM" id="CLU_2130349_0_0_4"/>
<reference evidence="1 2" key="1">
    <citation type="journal article" date="2009" name="PLoS Genet.">
        <title>The complete genome and proteome of Laribacter hongkongensis reveal potential mechanisms for adaptations to different temperatures and habitats.</title>
        <authorList>
            <person name="Woo P.C."/>
            <person name="Lau S.K."/>
            <person name="Tse H."/>
            <person name="Teng J.L."/>
            <person name="Curreem S.O."/>
            <person name="Tsang A.K."/>
            <person name="Fan R.Y."/>
            <person name="Wong G.K."/>
            <person name="Huang Y."/>
            <person name="Loman N.J."/>
            <person name="Snyder L.A."/>
            <person name="Cai J.J."/>
            <person name="Huang J.D."/>
            <person name="Mak W."/>
            <person name="Pallen M.J."/>
            <person name="Lok S."/>
            <person name="Yuen K.Y."/>
        </authorList>
    </citation>
    <scope>NUCLEOTIDE SEQUENCE [LARGE SCALE GENOMIC DNA]</scope>
    <source>
        <strain evidence="1 2">HLHK9</strain>
    </source>
</reference>
<dbReference type="AlphaFoldDB" id="C1D7B2"/>
<organism evidence="1 2">
    <name type="scientific">Laribacter hongkongensis (strain HLHK9)</name>
    <dbReference type="NCBI Taxonomy" id="557598"/>
    <lineage>
        <taxon>Bacteria</taxon>
        <taxon>Pseudomonadati</taxon>
        <taxon>Pseudomonadota</taxon>
        <taxon>Betaproteobacteria</taxon>
        <taxon>Neisseriales</taxon>
        <taxon>Aquaspirillaceae</taxon>
        <taxon>Laribacter</taxon>
    </lineage>
</organism>
<dbReference type="EMBL" id="CP001154">
    <property type="protein sequence ID" value="ACO74352.1"/>
    <property type="molecule type" value="Genomic_DNA"/>
</dbReference>
<protein>
    <submittedName>
        <fullName evidence="1">Uncharacterized protein</fullName>
    </submittedName>
</protein>
<name>C1D7B2_LARHH</name>
<dbReference type="KEGG" id="lhk:LHK_01362"/>
<evidence type="ECO:0000313" key="1">
    <source>
        <dbReference type="EMBL" id="ACO74352.1"/>
    </source>
</evidence>
<accession>C1D7B2</accession>
<sequence length="113" mass="13481">MAHLKTMLNSFIFQKQISNEDWKRKKEEAEFFFRKIYENHSSCSMKILSLLKDAADLNAAENDLEAWEKITKAWFYLGALKAGSILKEMRLFMQHIKRPVERELKQKQKRLNS</sequence>
<dbReference type="STRING" id="557598.LHK_01362"/>
<evidence type="ECO:0000313" key="2">
    <source>
        <dbReference type="Proteomes" id="UP000002010"/>
    </source>
</evidence>